<evidence type="ECO:0000256" key="1">
    <source>
        <dbReference type="SAM" id="Phobius"/>
    </source>
</evidence>
<evidence type="ECO:0008006" key="4">
    <source>
        <dbReference type="Google" id="ProtNLM"/>
    </source>
</evidence>
<name>A0ABZ2C1W0_9PROT</name>
<keyword evidence="1" id="KW-1133">Transmembrane helix</keyword>
<feature type="transmembrane region" description="Helical" evidence="1">
    <location>
        <begin position="242"/>
        <end position="268"/>
    </location>
</feature>
<feature type="transmembrane region" description="Helical" evidence="1">
    <location>
        <begin position="151"/>
        <end position="179"/>
    </location>
</feature>
<feature type="transmembrane region" description="Helical" evidence="1">
    <location>
        <begin position="33"/>
        <end position="53"/>
    </location>
</feature>
<accession>A0ABZ2C1W0</accession>
<dbReference type="Proteomes" id="UP001330434">
    <property type="component" value="Chromosome"/>
</dbReference>
<keyword evidence="3" id="KW-1185">Reference proteome</keyword>
<dbReference type="EMBL" id="CP133270">
    <property type="protein sequence ID" value="WVX66353.1"/>
    <property type="molecule type" value="Genomic_DNA"/>
</dbReference>
<evidence type="ECO:0000313" key="3">
    <source>
        <dbReference type="Proteomes" id="UP001330434"/>
    </source>
</evidence>
<reference evidence="2 3" key="1">
    <citation type="journal article" date="2024" name="Environ. Microbiol.">
        <title>Novel evolutionary insights on the interactions of the Holosporales (Alphaproteobacteria) with eukaryotic hosts from comparative genomics.</title>
        <authorList>
            <person name="Giovannini M."/>
            <person name="Petroni G."/>
            <person name="Castelli M."/>
        </authorList>
    </citation>
    <scope>NUCLEOTIDE SEQUENCE [LARGE SCALE GENOMIC DNA]</scope>
    <source>
        <strain evidence="2 3">US_Bl 15I1</strain>
    </source>
</reference>
<keyword evidence="1" id="KW-0812">Transmembrane</keyword>
<gene>
    <name evidence="2" type="ORF">Bealeia1_00529</name>
</gene>
<dbReference type="RefSeq" id="WP_331255233.1">
    <property type="nucleotide sequence ID" value="NZ_CP133270.1"/>
</dbReference>
<feature type="transmembrane region" description="Helical" evidence="1">
    <location>
        <begin position="200"/>
        <end position="222"/>
    </location>
</feature>
<evidence type="ECO:0000313" key="2">
    <source>
        <dbReference type="EMBL" id="WVX66353.1"/>
    </source>
</evidence>
<sequence length="274" mass="29443">MEQNFKIWQTSRESFGFVYHNFGAWMKLASAPLLIMIIAGLLVFAMGGTAQYAMGNEAGNVAGVNMEMAGAGIGILLVSIIGSIIAFLIFAVNAYRYAMFQEGGEKWLEFRFDHYMWKVFKFSIVVSLILMLVGGVGAGAVFLIGSMGIGLLTGVVGAVVALFVFYLAMRMSFVIPFAAIGIEKPIKVSMEISKGKVLRLLGLVIVLGLLFFLLSFVVMFVLGLTAGLMAVSQVLIVQSTGAVLMIIGQALVSLYTQGVMMTAIVLAYKKIAGK</sequence>
<organism evidence="2 3">
    <name type="scientific">Candidatus Bealeia paramacronuclearis</name>
    <dbReference type="NCBI Taxonomy" id="1921001"/>
    <lineage>
        <taxon>Bacteria</taxon>
        <taxon>Pseudomonadati</taxon>
        <taxon>Pseudomonadota</taxon>
        <taxon>Alphaproteobacteria</taxon>
        <taxon>Holosporales</taxon>
        <taxon>Holosporaceae</taxon>
        <taxon>Candidatus Bealeia</taxon>
    </lineage>
</organism>
<protein>
    <recommendedName>
        <fullName evidence="4">Glycerophosphoryl diester phosphodiesterase membrane domain-containing protein</fullName>
    </recommendedName>
</protein>
<feature type="transmembrane region" description="Helical" evidence="1">
    <location>
        <begin position="119"/>
        <end position="145"/>
    </location>
</feature>
<feature type="transmembrane region" description="Helical" evidence="1">
    <location>
        <begin position="73"/>
        <end position="98"/>
    </location>
</feature>
<keyword evidence="1" id="KW-0472">Membrane</keyword>
<proteinExistence type="predicted"/>